<comment type="similarity">
    <text evidence="3">Belongs to the cytochrome P450 family.</text>
</comment>
<evidence type="ECO:0008006" key="15">
    <source>
        <dbReference type="Google" id="ProtNLM"/>
    </source>
</evidence>
<dbReference type="PANTHER" id="PTHR24305:SF157">
    <property type="entry name" value="N-ACETYLTRYPTOPHAN 6-HYDROXYLASE IVOC-RELATED"/>
    <property type="match status" value="1"/>
</dbReference>
<comment type="cofactor">
    <cofactor evidence="1">
        <name>heme</name>
        <dbReference type="ChEBI" id="CHEBI:30413"/>
    </cofactor>
</comment>
<dbReference type="InterPro" id="IPR050121">
    <property type="entry name" value="Cytochrome_P450_monoxygenase"/>
</dbReference>
<dbReference type="AlphaFoldDB" id="A0A6V8H7G1"/>
<dbReference type="PRINTS" id="PR00463">
    <property type="entry name" value="EP450I"/>
</dbReference>
<evidence type="ECO:0000256" key="4">
    <source>
        <dbReference type="ARBA" id="ARBA00022617"/>
    </source>
</evidence>
<evidence type="ECO:0000256" key="2">
    <source>
        <dbReference type="ARBA" id="ARBA00004167"/>
    </source>
</evidence>
<gene>
    <name evidence="13" type="ORF">TCE0_022r06647</name>
</gene>
<comment type="caution">
    <text evidence="13">The sequence shown here is derived from an EMBL/GenBank/DDBJ whole genome shotgun (WGS) entry which is preliminary data.</text>
</comment>
<dbReference type="SUPFAM" id="SSF48264">
    <property type="entry name" value="Cytochrome P450"/>
    <property type="match status" value="1"/>
</dbReference>
<dbReference type="GO" id="GO:0020037">
    <property type="term" value="F:heme binding"/>
    <property type="evidence" value="ECO:0007669"/>
    <property type="project" value="InterPro"/>
</dbReference>
<dbReference type="Proteomes" id="UP000053095">
    <property type="component" value="Unassembled WGS sequence"/>
</dbReference>
<keyword evidence="9" id="KW-0408">Iron</keyword>
<dbReference type="Gene3D" id="1.10.630.10">
    <property type="entry name" value="Cytochrome P450"/>
    <property type="match status" value="1"/>
</dbReference>
<protein>
    <recommendedName>
        <fullName evidence="15">Cytochrome P450</fullName>
    </recommendedName>
</protein>
<evidence type="ECO:0000313" key="14">
    <source>
        <dbReference type="Proteomes" id="UP000053095"/>
    </source>
</evidence>
<keyword evidence="8" id="KW-0560">Oxidoreductase</keyword>
<organism evidence="13 14">
    <name type="scientific">Talaromyces pinophilus</name>
    <name type="common">Penicillium pinophilum</name>
    <dbReference type="NCBI Taxonomy" id="128442"/>
    <lineage>
        <taxon>Eukaryota</taxon>
        <taxon>Fungi</taxon>
        <taxon>Dikarya</taxon>
        <taxon>Ascomycota</taxon>
        <taxon>Pezizomycotina</taxon>
        <taxon>Eurotiomycetes</taxon>
        <taxon>Eurotiomycetidae</taxon>
        <taxon>Eurotiales</taxon>
        <taxon>Trichocomaceae</taxon>
        <taxon>Talaromyces</taxon>
        <taxon>Talaromyces sect. Talaromyces</taxon>
    </lineage>
</organism>
<dbReference type="GO" id="GO:0005506">
    <property type="term" value="F:iron ion binding"/>
    <property type="evidence" value="ECO:0007669"/>
    <property type="project" value="InterPro"/>
</dbReference>
<accession>A0A6V8H7G1</accession>
<sequence length="497" mass="56865">METSHLLCGAVCAYSVYVIGLVVYRLWLSPLSKFPGPKLAAATAWYEFWYDAICHGKYTFEIARMHKEYGPIVRISPWELHVDDPSFYEVLYSRESPRNKYKFYANMFGNERATIAVLDHAHHRLLRSNMNPYFSMARVRQLEPEIQTLANKLCDRLKSYKGTGVPINTQHAYSCFATDIISDYTMGIGFNFLDSPDFSPQWSATLSGIAKSSAFFKPFPWLLTIMKSLPDSFVAWLNPGMGLMLKFQARCMELILSVIESQNNAGDEKSKVKFAHPTFFHDVLNSNLPPEEKSAERLAQEIQVVIGAGGETVAKALSWITYYLLENPKTLEKLKAELNEKDPDQTASLADLEKLPYLTSVMLEGLRLSYGVSTRLARISTDHALQFREWTIPAGTAVSMTSVFMHHNETIFPNSYEFVPERWMDLEHRKYLEKYMVAFTKGSRHLARSEMLLALSKVFREVDFELYETTREDVTLAHELFLPFPKLSSQGVRVLVK</sequence>
<keyword evidence="11 12" id="KW-0472">Membrane</keyword>
<evidence type="ECO:0000256" key="11">
    <source>
        <dbReference type="ARBA" id="ARBA00023136"/>
    </source>
</evidence>
<dbReference type="Pfam" id="PF00067">
    <property type="entry name" value="p450"/>
    <property type="match status" value="1"/>
</dbReference>
<keyword evidence="14" id="KW-1185">Reference proteome</keyword>
<dbReference type="GO" id="GO:0004497">
    <property type="term" value="F:monooxygenase activity"/>
    <property type="evidence" value="ECO:0007669"/>
    <property type="project" value="UniProtKB-KW"/>
</dbReference>
<keyword evidence="10" id="KW-0503">Monooxygenase</keyword>
<dbReference type="CDD" id="cd11062">
    <property type="entry name" value="CYP58-like"/>
    <property type="match status" value="1"/>
</dbReference>
<evidence type="ECO:0000256" key="3">
    <source>
        <dbReference type="ARBA" id="ARBA00010617"/>
    </source>
</evidence>
<reference evidence="14" key="1">
    <citation type="journal article" date="2015" name="Genome Announc.">
        <title>Draft genome sequence of Talaromyces cellulolyticus strain Y-94, a source of lignocellulosic biomass-degrading enzymes.</title>
        <authorList>
            <person name="Fujii T."/>
            <person name="Koike H."/>
            <person name="Sawayama S."/>
            <person name="Yano S."/>
            <person name="Inoue H."/>
        </authorList>
    </citation>
    <scope>NUCLEOTIDE SEQUENCE [LARGE SCALE GENOMIC DNA]</scope>
    <source>
        <strain evidence="14">Y-94</strain>
    </source>
</reference>
<evidence type="ECO:0000256" key="5">
    <source>
        <dbReference type="ARBA" id="ARBA00022692"/>
    </source>
</evidence>
<evidence type="ECO:0000256" key="6">
    <source>
        <dbReference type="ARBA" id="ARBA00022723"/>
    </source>
</evidence>
<dbReference type="GO" id="GO:0016020">
    <property type="term" value="C:membrane"/>
    <property type="evidence" value="ECO:0007669"/>
    <property type="project" value="UniProtKB-SubCell"/>
</dbReference>
<dbReference type="InterPro" id="IPR002401">
    <property type="entry name" value="Cyt_P450_E_grp-I"/>
</dbReference>
<evidence type="ECO:0000256" key="8">
    <source>
        <dbReference type="ARBA" id="ARBA00023002"/>
    </source>
</evidence>
<evidence type="ECO:0000256" key="10">
    <source>
        <dbReference type="ARBA" id="ARBA00023033"/>
    </source>
</evidence>
<evidence type="ECO:0000313" key="13">
    <source>
        <dbReference type="EMBL" id="GAM37061.1"/>
    </source>
</evidence>
<name>A0A6V8H7G1_TALPI</name>
<dbReference type="GO" id="GO:0016705">
    <property type="term" value="F:oxidoreductase activity, acting on paired donors, with incorporation or reduction of molecular oxygen"/>
    <property type="evidence" value="ECO:0007669"/>
    <property type="project" value="InterPro"/>
</dbReference>
<evidence type="ECO:0000256" key="7">
    <source>
        <dbReference type="ARBA" id="ARBA00022989"/>
    </source>
</evidence>
<keyword evidence="5 12" id="KW-0812">Transmembrane</keyword>
<dbReference type="InterPro" id="IPR001128">
    <property type="entry name" value="Cyt_P450"/>
</dbReference>
<proteinExistence type="inferred from homology"/>
<feature type="transmembrane region" description="Helical" evidence="12">
    <location>
        <begin position="7"/>
        <end position="27"/>
    </location>
</feature>
<dbReference type="FunFam" id="1.10.630.10:FF:000069">
    <property type="entry name" value="Cytochrome P450, putative (Eurofung)"/>
    <property type="match status" value="1"/>
</dbReference>
<evidence type="ECO:0000256" key="12">
    <source>
        <dbReference type="SAM" id="Phobius"/>
    </source>
</evidence>
<dbReference type="PANTHER" id="PTHR24305">
    <property type="entry name" value="CYTOCHROME P450"/>
    <property type="match status" value="1"/>
</dbReference>
<dbReference type="InterPro" id="IPR036396">
    <property type="entry name" value="Cyt_P450_sf"/>
</dbReference>
<comment type="subcellular location">
    <subcellularLocation>
        <location evidence="2">Membrane</location>
        <topology evidence="2">Single-pass membrane protein</topology>
    </subcellularLocation>
</comment>
<evidence type="ECO:0000256" key="1">
    <source>
        <dbReference type="ARBA" id="ARBA00001971"/>
    </source>
</evidence>
<dbReference type="EMBL" id="DF933818">
    <property type="protein sequence ID" value="GAM37061.1"/>
    <property type="molecule type" value="Genomic_DNA"/>
</dbReference>
<evidence type="ECO:0000256" key="9">
    <source>
        <dbReference type="ARBA" id="ARBA00023004"/>
    </source>
</evidence>
<keyword evidence="6" id="KW-0479">Metal-binding</keyword>
<keyword evidence="7 12" id="KW-1133">Transmembrane helix</keyword>
<keyword evidence="4" id="KW-0349">Heme</keyword>